<dbReference type="Proteomes" id="UP000636709">
    <property type="component" value="Unassembled WGS sequence"/>
</dbReference>
<keyword evidence="2" id="KW-1185">Reference proteome</keyword>
<dbReference type="AlphaFoldDB" id="A0A835AAL8"/>
<sequence length="246" mass="27497">MFYLLNPPPPRPNRTVLAGGRDPSLLQRVTIFSSFNSKLWELFLLCTTNLCCIFCSIDPRRDLPTVVKPKDPDTAESVATSRDKALVRGAARSVVSVFSTALDGKVIERCTGIFVGSKETKKCARVLTGYDIVRGFHPKISLAFPLELPSIGCCPEYGQEVFVLARDKKSSLMTRRGEIKWLEEADYLGRNYYMFLSCKLPKGGNGGQLIDHDGNTRGMAFYLDPYPAVLSISTIMKCVNMFMRFK</sequence>
<gene>
    <name evidence="1" type="ORF">HU200_057897</name>
</gene>
<evidence type="ECO:0000313" key="2">
    <source>
        <dbReference type="Proteomes" id="UP000636709"/>
    </source>
</evidence>
<reference evidence="1" key="1">
    <citation type="submission" date="2020-07" db="EMBL/GenBank/DDBJ databases">
        <title>Genome sequence and genetic diversity analysis of an under-domesticated orphan crop, white fonio (Digitaria exilis).</title>
        <authorList>
            <person name="Bennetzen J.L."/>
            <person name="Chen S."/>
            <person name="Ma X."/>
            <person name="Wang X."/>
            <person name="Yssel A.E.J."/>
            <person name="Chaluvadi S.R."/>
            <person name="Johnson M."/>
            <person name="Gangashetty P."/>
            <person name="Hamidou F."/>
            <person name="Sanogo M.D."/>
            <person name="Zwaenepoel A."/>
            <person name="Wallace J."/>
            <person name="Van De Peer Y."/>
            <person name="Van Deynze A."/>
        </authorList>
    </citation>
    <scope>NUCLEOTIDE SEQUENCE</scope>
    <source>
        <tissue evidence="1">Leaves</tissue>
    </source>
</reference>
<organism evidence="1 2">
    <name type="scientific">Digitaria exilis</name>
    <dbReference type="NCBI Taxonomy" id="1010633"/>
    <lineage>
        <taxon>Eukaryota</taxon>
        <taxon>Viridiplantae</taxon>
        <taxon>Streptophyta</taxon>
        <taxon>Embryophyta</taxon>
        <taxon>Tracheophyta</taxon>
        <taxon>Spermatophyta</taxon>
        <taxon>Magnoliopsida</taxon>
        <taxon>Liliopsida</taxon>
        <taxon>Poales</taxon>
        <taxon>Poaceae</taxon>
        <taxon>PACMAD clade</taxon>
        <taxon>Panicoideae</taxon>
        <taxon>Panicodae</taxon>
        <taxon>Paniceae</taxon>
        <taxon>Anthephorinae</taxon>
        <taxon>Digitaria</taxon>
    </lineage>
</organism>
<dbReference type="EMBL" id="JACEFO010002444">
    <property type="protein sequence ID" value="KAF8660321.1"/>
    <property type="molecule type" value="Genomic_DNA"/>
</dbReference>
<dbReference type="InterPro" id="IPR009003">
    <property type="entry name" value="Peptidase_S1_PA"/>
</dbReference>
<dbReference type="OrthoDB" id="648161at2759"/>
<accession>A0A835AAL8</accession>
<dbReference type="PANTHER" id="PTHR47389:SF4">
    <property type="entry name" value="OS09G0436400 PROTEIN"/>
    <property type="match status" value="1"/>
</dbReference>
<comment type="caution">
    <text evidence="1">The sequence shown here is derived from an EMBL/GenBank/DDBJ whole genome shotgun (WGS) entry which is preliminary data.</text>
</comment>
<proteinExistence type="predicted"/>
<protein>
    <submittedName>
        <fullName evidence="1">Uncharacterized protein</fullName>
    </submittedName>
</protein>
<name>A0A835AAL8_9POAL</name>
<dbReference type="SUPFAM" id="SSF50494">
    <property type="entry name" value="Trypsin-like serine proteases"/>
    <property type="match status" value="1"/>
</dbReference>
<evidence type="ECO:0000313" key="1">
    <source>
        <dbReference type="EMBL" id="KAF8660321.1"/>
    </source>
</evidence>
<dbReference type="PANTHER" id="PTHR47389">
    <property type="entry name" value="OS09G0436400 PROTEIN"/>
    <property type="match status" value="1"/>
</dbReference>